<dbReference type="PANTHER" id="PTHR13628">
    <property type="entry name" value="TRANSMEMBRANE PROTEIN 267"/>
    <property type="match status" value="1"/>
</dbReference>
<dbReference type="EMBL" id="AK417737">
    <property type="protein sequence ID" value="BAN20952.1"/>
    <property type="molecule type" value="mRNA"/>
</dbReference>
<proteinExistence type="evidence at transcript level"/>
<dbReference type="GO" id="GO:0016020">
    <property type="term" value="C:membrane"/>
    <property type="evidence" value="ECO:0007669"/>
    <property type="project" value="UniProtKB-SubCell"/>
</dbReference>
<name>R4WSP9_RIPPE</name>
<protein>
    <recommendedName>
        <fullName evidence="2">Transmembrane protein 267</fullName>
    </recommendedName>
</protein>
<accession>R4WSP9</accession>
<keyword evidence="3 6" id="KW-0812">Transmembrane</keyword>
<evidence type="ECO:0000256" key="6">
    <source>
        <dbReference type="SAM" id="Phobius"/>
    </source>
</evidence>
<keyword evidence="5 6" id="KW-0472">Membrane</keyword>
<evidence type="ECO:0000256" key="4">
    <source>
        <dbReference type="ARBA" id="ARBA00022989"/>
    </source>
</evidence>
<organism evidence="7">
    <name type="scientific">Riptortus pedestris</name>
    <name type="common">Bean bug</name>
    <dbReference type="NCBI Taxonomy" id="329032"/>
    <lineage>
        <taxon>Eukaryota</taxon>
        <taxon>Metazoa</taxon>
        <taxon>Ecdysozoa</taxon>
        <taxon>Arthropoda</taxon>
        <taxon>Hexapoda</taxon>
        <taxon>Insecta</taxon>
        <taxon>Pterygota</taxon>
        <taxon>Neoptera</taxon>
        <taxon>Paraneoptera</taxon>
        <taxon>Hemiptera</taxon>
        <taxon>Heteroptera</taxon>
        <taxon>Panheteroptera</taxon>
        <taxon>Pentatomomorpha</taxon>
        <taxon>Coreoidea</taxon>
        <taxon>Alydidae</taxon>
        <taxon>Riptortus</taxon>
    </lineage>
</organism>
<feature type="transmembrane region" description="Helical" evidence="6">
    <location>
        <begin position="166"/>
        <end position="186"/>
    </location>
</feature>
<keyword evidence="4 6" id="KW-1133">Transmembrane helix</keyword>
<evidence type="ECO:0000256" key="2">
    <source>
        <dbReference type="ARBA" id="ARBA00013977"/>
    </source>
</evidence>
<reference evidence="7" key="1">
    <citation type="journal article" date="2013" name="PLoS ONE">
        <title>Gene expression in gut symbiotic organ of stinkbug affected by extracellular bacterial symbiont.</title>
        <authorList>
            <person name="Futahashi R."/>
            <person name="Tanaka K."/>
            <person name="Tanahashi M."/>
            <person name="Nikoh N."/>
            <person name="Kikuchi Y."/>
            <person name="Lee B.L."/>
            <person name="Fukatsu T."/>
        </authorList>
    </citation>
    <scope>NUCLEOTIDE SEQUENCE</scope>
    <source>
        <tissue evidence="7">Midgut</tissue>
    </source>
</reference>
<evidence type="ECO:0000256" key="1">
    <source>
        <dbReference type="ARBA" id="ARBA00004141"/>
    </source>
</evidence>
<comment type="subcellular location">
    <subcellularLocation>
        <location evidence="1">Membrane</location>
        <topology evidence="1">Multi-pass membrane protein</topology>
    </subcellularLocation>
</comment>
<sequence length="194" mass="21436">MIVLIMISATPILVAICGDKLLDKTRALLGRAIIDSFTHGLIGCLCWLVILFRAQYSRNYILNAIFEVVLSGFLASVIDLDHFIAARSFKLKDAVSLGVRRPPLHATSVLICVVILFLTIGKVIKKNAMIRLSFLILVAVGSHHIRDAVRRGLWFPPLGSTPPLPHAVYLAFIGLLPHIIFPFIPFHSAYLSLC</sequence>
<feature type="transmembrane region" description="Helical" evidence="6">
    <location>
        <begin position="64"/>
        <end position="84"/>
    </location>
</feature>
<evidence type="ECO:0000256" key="3">
    <source>
        <dbReference type="ARBA" id="ARBA00022692"/>
    </source>
</evidence>
<feature type="transmembrane region" description="Helical" evidence="6">
    <location>
        <begin position="33"/>
        <end position="52"/>
    </location>
</feature>
<dbReference type="InterPro" id="IPR026572">
    <property type="entry name" value="TMEM267"/>
</dbReference>
<evidence type="ECO:0000256" key="5">
    <source>
        <dbReference type="ARBA" id="ARBA00023136"/>
    </source>
</evidence>
<evidence type="ECO:0000313" key="7">
    <source>
        <dbReference type="EMBL" id="BAN20952.1"/>
    </source>
</evidence>
<feature type="transmembrane region" description="Helical" evidence="6">
    <location>
        <begin position="128"/>
        <end position="146"/>
    </location>
</feature>
<dbReference type="AlphaFoldDB" id="R4WSP9"/>
<feature type="transmembrane region" description="Helical" evidence="6">
    <location>
        <begin position="104"/>
        <end position="121"/>
    </location>
</feature>
<dbReference type="PANTHER" id="PTHR13628:SF1">
    <property type="entry name" value="TRANSMEMBRANE PROTEIN 267"/>
    <property type="match status" value="1"/>
</dbReference>